<evidence type="ECO:0008006" key="14">
    <source>
        <dbReference type="Google" id="ProtNLM"/>
    </source>
</evidence>
<dbReference type="PRINTS" id="PR00463">
    <property type="entry name" value="EP450I"/>
</dbReference>
<dbReference type="GO" id="GO:0005506">
    <property type="term" value="F:iron ion binding"/>
    <property type="evidence" value="ECO:0007669"/>
    <property type="project" value="InterPro"/>
</dbReference>
<dbReference type="InterPro" id="IPR050364">
    <property type="entry name" value="Cytochrome_P450_fung"/>
</dbReference>
<dbReference type="PANTHER" id="PTHR46300">
    <property type="entry name" value="P450, PUTATIVE (EUROFUNG)-RELATED-RELATED"/>
    <property type="match status" value="1"/>
</dbReference>
<evidence type="ECO:0000256" key="2">
    <source>
        <dbReference type="ARBA" id="ARBA00005179"/>
    </source>
</evidence>
<proteinExistence type="inferred from homology"/>
<evidence type="ECO:0000256" key="9">
    <source>
        <dbReference type="PIRSR" id="PIRSR602401-1"/>
    </source>
</evidence>
<feature type="binding site" description="axial binding residue" evidence="9">
    <location>
        <position position="421"/>
    </location>
    <ligand>
        <name>heme</name>
        <dbReference type="ChEBI" id="CHEBI:30413"/>
    </ligand>
    <ligandPart>
        <name>Fe</name>
        <dbReference type="ChEBI" id="CHEBI:18248"/>
    </ligandPart>
</feature>
<dbReference type="AlphaFoldDB" id="A0A8H5F5E1"/>
<dbReference type="CDD" id="cd11065">
    <property type="entry name" value="CYP64-like"/>
    <property type="match status" value="1"/>
</dbReference>
<feature type="region of interest" description="Disordered" evidence="10">
    <location>
        <begin position="594"/>
        <end position="665"/>
    </location>
</feature>
<dbReference type="PRINTS" id="PR00385">
    <property type="entry name" value="P450"/>
</dbReference>
<keyword evidence="11" id="KW-0732">Signal</keyword>
<dbReference type="InterPro" id="IPR001128">
    <property type="entry name" value="Cyt_P450"/>
</dbReference>
<reference evidence="12 13" key="1">
    <citation type="journal article" date="2020" name="ISME J.">
        <title>Uncovering the hidden diversity of litter-decomposition mechanisms in mushroom-forming fungi.</title>
        <authorList>
            <person name="Floudas D."/>
            <person name="Bentzer J."/>
            <person name="Ahren D."/>
            <person name="Johansson T."/>
            <person name="Persson P."/>
            <person name="Tunlid A."/>
        </authorList>
    </citation>
    <scope>NUCLEOTIDE SEQUENCE [LARGE SCALE GENOMIC DNA]</scope>
    <source>
        <strain evidence="12 13">CBS 101986</strain>
    </source>
</reference>
<evidence type="ECO:0000256" key="5">
    <source>
        <dbReference type="ARBA" id="ARBA00022723"/>
    </source>
</evidence>
<keyword evidence="5 9" id="KW-0479">Metal-binding</keyword>
<feature type="region of interest" description="Disordered" evidence="10">
    <location>
        <begin position="1056"/>
        <end position="1085"/>
    </location>
</feature>
<sequence>MSSSLLHSAFLCLAAAGCVALSRRLLRGSRTLKKFPPGPAPKPLIGNILDLPTENVAREFATWSKKYNSNILFATALGDNILVLNKKEDADELLERRAAIYSDRPIYPIIRLLGWEFNIAFFQHDDHWRLHRRICHNFLRRDNLATIYPVVTEKVHELLAGLLSSPEDFGHHNKMQVRARLPEATMYGYDIESIHDPCIEAAEKSTHMAVNLLLPGNSMINILPVLGYIPAWFPGASSHKLAAKVKSLVTEMDEMTTEFVRKRMSEGCHGRRGTSDKKFGYDAAGDTTMSSTMTFLYIMAAYPDIQRKAQAEIDRVVGPNRLPIFEDRESLPYIEAIYREVMRWMPPTQLGVPRRSSEDDYYKGYFIPKGTIIYANMRAMTRDADMYENPDAFDPERYLDESGNLNADSQVVAYGFGRRVCVGKHVASATTWLTIACVAATFNFSKAFSKEGEVIDWNDIFDDSGLLIQKRPFKCSIQPRSASHKSLIEAVTFSTSVERANPPSLVFAIIRPPMDLDVQGGILSTKNSTGLDSTTSTAPPCYTSQKDEASIMARSITPTNDDDDDSTTLSMHSFPDDVTAQFLPSPYSVEDLRMASSASTSTNANAETGPSTTYAESETGRVTPPPTTDLQYEETPTQHAIVPRRNRYDRRSMPAASSSQEISRPSEEMFMYNHPGSSSQPTEVGHLTYRRSEYYDANEEPVGEDDGKEHPTIASVPESTNASAPNLVAEKSQPKPRAKLTKANTKKWSNAPPPEKPKKKEKKAAPVDQKPPRTETPKAQSPLPEPEPKLEPEPEGLATNFVALSRKSTYVKPKLFRPAPATSSITGSFIIDPTLYIPSSVLKAVESPGKRALEIAEAQRQALLSKANGEAKQGDESNPQNTVRQKNLVLEVENGGIDVDVHLLPFPKQSIYNGTSALGSPQGPGDPTHRRMSTANGFVSPTRFSLDAWRHSEDVYSRTPQQQRTRSSVDGHGASAVSSIRKYPLAVPPPRPPPLPTLIDIRLKEIKGITRKSSSSAKPKNEHALVARIHAPNPRIPFHLIASTVEIPPLFRPIPPAEANKSDNKPAAGAPPAPRIVRPPPNRARPIHTLPLSTLTLVLPRTFVGPLTVNIAAGDIDAHLRLSRGLTAAAVVLAESPYSRGFFVGKLAELAVRDTVGDAFVDLGPDWVVMGTPEGGDVDDDVGSAEGTLRPSGRAMIPGHFRDMSSTVTDTQSHERIESSTTAGEEDTKQNDDEWKGDKVDVHGGHGKVYLQFEGEDDPFGKKGHFWSKIGWRTR</sequence>
<feature type="compositionally biased region" description="Basic and acidic residues" evidence="10">
    <location>
        <begin position="1226"/>
        <end position="1241"/>
    </location>
</feature>
<evidence type="ECO:0000256" key="3">
    <source>
        <dbReference type="ARBA" id="ARBA00010617"/>
    </source>
</evidence>
<protein>
    <recommendedName>
        <fullName evidence="14">Cytochrome P450</fullName>
    </recommendedName>
</protein>
<dbReference type="InterPro" id="IPR002401">
    <property type="entry name" value="Cyt_P450_E_grp-I"/>
</dbReference>
<feature type="compositionally biased region" description="Polar residues" evidence="10">
    <location>
        <begin position="958"/>
        <end position="968"/>
    </location>
</feature>
<dbReference type="EMBL" id="JAACJJ010000016">
    <property type="protein sequence ID" value="KAF5324359.1"/>
    <property type="molecule type" value="Genomic_DNA"/>
</dbReference>
<keyword evidence="4 9" id="KW-0349">Heme</keyword>
<organism evidence="12 13">
    <name type="scientific">Psilocybe cf. subviscida</name>
    <dbReference type="NCBI Taxonomy" id="2480587"/>
    <lineage>
        <taxon>Eukaryota</taxon>
        <taxon>Fungi</taxon>
        <taxon>Dikarya</taxon>
        <taxon>Basidiomycota</taxon>
        <taxon>Agaricomycotina</taxon>
        <taxon>Agaricomycetes</taxon>
        <taxon>Agaricomycetidae</taxon>
        <taxon>Agaricales</taxon>
        <taxon>Agaricineae</taxon>
        <taxon>Strophariaceae</taxon>
        <taxon>Psilocybe</taxon>
    </lineage>
</organism>
<evidence type="ECO:0000256" key="7">
    <source>
        <dbReference type="ARBA" id="ARBA00023004"/>
    </source>
</evidence>
<evidence type="ECO:0000256" key="8">
    <source>
        <dbReference type="ARBA" id="ARBA00023033"/>
    </source>
</evidence>
<keyword evidence="8" id="KW-0503">Monooxygenase</keyword>
<evidence type="ECO:0000256" key="4">
    <source>
        <dbReference type="ARBA" id="ARBA00022617"/>
    </source>
</evidence>
<dbReference type="SUPFAM" id="SSF48264">
    <property type="entry name" value="Cytochrome P450"/>
    <property type="match status" value="1"/>
</dbReference>
<feature type="chain" id="PRO_5034103325" description="Cytochrome P450" evidence="11">
    <location>
        <begin position="21"/>
        <end position="1275"/>
    </location>
</feature>
<dbReference type="Proteomes" id="UP000567179">
    <property type="component" value="Unassembled WGS sequence"/>
</dbReference>
<keyword evidence="6" id="KW-0560">Oxidoreductase</keyword>
<dbReference type="OrthoDB" id="1470350at2759"/>
<feature type="compositionally biased region" description="Polar residues" evidence="10">
    <location>
        <begin position="628"/>
        <end position="638"/>
    </location>
</feature>
<evidence type="ECO:0000256" key="11">
    <source>
        <dbReference type="SAM" id="SignalP"/>
    </source>
</evidence>
<evidence type="ECO:0000256" key="1">
    <source>
        <dbReference type="ARBA" id="ARBA00001971"/>
    </source>
</evidence>
<comment type="caution">
    <text evidence="12">The sequence shown here is derived from an EMBL/GenBank/DDBJ whole genome shotgun (WGS) entry which is preliminary data.</text>
</comment>
<dbReference type="GO" id="GO:0020037">
    <property type="term" value="F:heme binding"/>
    <property type="evidence" value="ECO:0007669"/>
    <property type="project" value="InterPro"/>
</dbReference>
<feature type="region of interest" description="Disordered" evidence="10">
    <location>
        <begin position="1190"/>
        <end position="1241"/>
    </location>
</feature>
<evidence type="ECO:0000313" key="12">
    <source>
        <dbReference type="EMBL" id="KAF5324359.1"/>
    </source>
</evidence>
<comment type="cofactor">
    <cofactor evidence="1 9">
        <name>heme</name>
        <dbReference type="ChEBI" id="CHEBI:30413"/>
    </cofactor>
</comment>
<gene>
    <name evidence="12" type="ORF">D9619_011338</name>
</gene>
<dbReference type="Pfam" id="PF00067">
    <property type="entry name" value="p450"/>
    <property type="match status" value="2"/>
</dbReference>
<feature type="compositionally biased region" description="Pro residues" evidence="10">
    <location>
        <begin position="1069"/>
        <end position="1083"/>
    </location>
</feature>
<evidence type="ECO:0000256" key="10">
    <source>
        <dbReference type="SAM" id="MobiDB-lite"/>
    </source>
</evidence>
<evidence type="ECO:0000313" key="13">
    <source>
        <dbReference type="Proteomes" id="UP000567179"/>
    </source>
</evidence>
<name>A0A8H5F5E1_9AGAR</name>
<keyword evidence="13" id="KW-1185">Reference proteome</keyword>
<dbReference type="Gene3D" id="1.10.630.10">
    <property type="entry name" value="Cytochrome P450"/>
    <property type="match status" value="1"/>
</dbReference>
<dbReference type="PANTHER" id="PTHR46300:SF7">
    <property type="entry name" value="P450, PUTATIVE (EUROFUNG)-RELATED"/>
    <property type="match status" value="1"/>
</dbReference>
<accession>A0A8H5F5E1</accession>
<feature type="region of interest" description="Disordered" evidence="10">
    <location>
        <begin position="699"/>
        <end position="794"/>
    </location>
</feature>
<dbReference type="InterPro" id="IPR036396">
    <property type="entry name" value="Cyt_P450_sf"/>
</dbReference>
<evidence type="ECO:0000256" key="6">
    <source>
        <dbReference type="ARBA" id="ARBA00023002"/>
    </source>
</evidence>
<feature type="signal peptide" evidence="11">
    <location>
        <begin position="1"/>
        <end position="20"/>
    </location>
</feature>
<keyword evidence="7 9" id="KW-0408">Iron</keyword>
<comment type="similarity">
    <text evidence="3">Belongs to the cytochrome P450 family.</text>
</comment>
<feature type="compositionally biased region" description="Low complexity" evidence="10">
    <location>
        <begin position="595"/>
        <end position="606"/>
    </location>
</feature>
<dbReference type="GO" id="GO:0004497">
    <property type="term" value="F:monooxygenase activity"/>
    <property type="evidence" value="ECO:0007669"/>
    <property type="project" value="UniProtKB-KW"/>
</dbReference>
<comment type="pathway">
    <text evidence="2">Secondary metabolite biosynthesis.</text>
</comment>
<feature type="region of interest" description="Disordered" evidence="10">
    <location>
        <begin position="955"/>
        <end position="975"/>
    </location>
</feature>
<dbReference type="GO" id="GO:0016705">
    <property type="term" value="F:oxidoreductase activity, acting on paired donors, with incorporation or reduction of molecular oxygen"/>
    <property type="evidence" value="ECO:0007669"/>
    <property type="project" value="InterPro"/>
</dbReference>